<evidence type="ECO:0000313" key="2">
    <source>
        <dbReference type="EMBL" id="MBF1446435.1"/>
    </source>
</evidence>
<dbReference type="RefSeq" id="WP_278489444.1">
    <property type="nucleotide sequence ID" value="NZ_JABZTM010000025.1"/>
</dbReference>
<evidence type="ECO:0000313" key="3">
    <source>
        <dbReference type="Proteomes" id="UP000787419"/>
    </source>
</evidence>
<keyword evidence="1" id="KW-0812">Transmembrane</keyword>
<reference evidence="2" key="1">
    <citation type="submission" date="2020-04" db="EMBL/GenBank/DDBJ databases">
        <title>Deep metagenomics examines the oral microbiome during advanced dental caries in children, revealing novel taxa and co-occurrences with host molecules.</title>
        <authorList>
            <person name="Baker J.L."/>
            <person name="Morton J.T."/>
            <person name="Dinis M."/>
            <person name="Alvarez R."/>
            <person name="Tran N.C."/>
            <person name="Knight R."/>
            <person name="Edlund A."/>
        </authorList>
    </citation>
    <scope>NUCLEOTIDE SEQUENCE</scope>
    <source>
        <strain evidence="2">JCVI_32_bin.50</strain>
    </source>
</reference>
<dbReference type="AlphaFoldDB" id="A0A9D6A9X9"/>
<organism evidence="2 3">
    <name type="scientific">Prevotella nigrescens</name>
    <dbReference type="NCBI Taxonomy" id="28133"/>
    <lineage>
        <taxon>Bacteria</taxon>
        <taxon>Pseudomonadati</taxon>
        <taxon>Bacteroidota</taxon>
        <taxon>Bacteroidia</taxon>
        <taxon>Bacteroidales</taxon>
        <taxon>Prevotellaceae</taxon>
        <taxon>Prevotella</taxon>
    </lineage>
</organism>
<keyword evidence="1" id="KW-1133">Transmembrane helix</keyword>
<sequence length="113" mass="12823">MQQTINFDAQAQVTRPAINVRATVQRKIKSLNLWLDQKSEFYSRIAEFPVTRRLVFRVNAVSLCLILAAIAVEQQPLTAITSALCAGWLVYRINKTDKNSWSLTDQEKKGGKQ</sequence>
<gene>
    <name evidence="2" type="ORF">HXN55_03465</name>
</gene>
<evidence type="ECO:0000256" key="1">
    <source>
        <dbReference type="SAM" id="Phobius"/>
    </source>
</evidence>
<accession>A0A9D6A9X9</accession>
<dbReference type="EMBL" id="JABZTM010000025">
    <property type="protein sequence ID" value="MBF1446435.1"/>
    <property type="molecule type" value="Genomic_DNA"/>
</dbReference>
<name>A0A9D6A9X9_9BACT</name>
<feature type="transmembrane region" description="Helical" evidence="1">
    <location>
        <begin position="77"/>
        <end position="94"/>
    </location>
</feature>
<dbReference type="Proteomes" id="UP000787419">
    <property type="component" value="Unassembled WGS sequence"/>
</dbReference>
<feature type="transmembrane region" description="Helical" evidence="1">
    <location>
        <begin position="54"/>
        <end position="71"/>
    </location>
</feature>
<keyword evidence="1" id="KW-0472">Membrane</keyword>
<comment type="caution">
    <text evidence="2">The sequence shown here is derived from an EMBL/GenBank/DDBJ whole genome shotgun (WGS) entry which is preliminary data.</text>
</comment>
<proteinExistence type="predicted"/>
<protein>
    <submittedName>
        <fullName evidence="2">Tat pathway signal protein</fullName>
    </submittedName>
</protein>